<dbReference type="Proteomes" id="UP000183983">
    <property type="component" value="Unassembled WGS sequence"/>
</dbReference>
<feature type="domain" description="SnoaL-like" evidence="1">
    <location>
        <begin position="17"/>
        <end position="149"/>
    </location>
</feature>
<dbReference type="Pfam" id="PF13577">
    <property type="entry name" value="SnoaL_4"/>
    <property type="match status" value="1"/>
</dbReference>
<protein>
    <submittedName>
        <fullName evidence="2">SnoaL-like domain-containing protein</fullName>
    </submittedName>
</protein>
<dbReference type="STRING" id="1190415.SAMN05216593_101582"/>
<evidence type="ECO:0000259" key="1">
    <source>
        <dbReference type="Pfam" id="PF13577"/>
    </source>
</evidence>
<dbReference type="InterPro" id="IPR037401">
    <property type="entry name" value="SnoaL-like"/>
</dbReference>
<dbReference type="EMBL" id="FRDA01000001">
    <property type="protein sequence ID" value="SHM57179.1"/>
    <property type="molecule type" value="Genomic_DNA"/>
</dbReference>
<evidence type="ECO:0000313" key="3">
    <source>
        <dbReference type="Proteomes" id="UP000183983"/>
    </source>
</evidence>
<accession>A0A1M7JVW9</accession>
<name>A0A1M7JVW9_9PSED</name>
<dbReference type="OrthoDB" id="8686501at2"/>
<dbReference type="SUPFAM" id="SSF54427">
    <property type="entry name" value="NTF2-like"/>
    <property type="match status" value="1"/>
</dbReference>
<gene>
    <name evidence="2" type="ORF">SAMN05216593_101582</name>
</gene>
<proteinExistence type="predicted"/>
<dbReference type="RefSeq" id="WP_073162186.1">
    <property type="nucleotide sequence ID" value="NZ_FRDA01000001.1"/>
</dbReference>
<dbReference type="InterPro" id="IPR032710">
    <property type="entry name" value="NTF2-like_dom_sf"/>
</dbReference>
<evidence type="ECO:0000313" key="2">
    <source>
        <dbReference type="EMBL" id="SHM57179.1"/>
    </source>
</evidence>
<dbReference type="AlphaFoldDB" id="A0A1M7JVW9"/>
<organism evidence="2 3">
    <name type="scientific">Pseudomonas asturiensis</name>
    <dbReference type="NCBI Taxonomy" id="1190415"/>
    <lineage>
        <taxon>Bacteria</taxon>
        <taxon>Pseudomonadati</taxon>
        <taxon>Pseudomonadota</taxon>
        <taxon>Gammaproteobacteria</taxon>
        <taxon>Pseudomonadales</taxon>
        <taxon>Pseudomonadaceae</taxon>
        <taxon>Pseudomonas</taxon>
    </lineage>
</organism>
<reference evidence="2 3" key="1">
    <citation type="submission" date="2016-11" db="EMBL/GenBank/DDBJ databases">
        <authorList>
            <person name="Jaros S."/>
            <person name="Januszkiewicz K."/>
            <person name="Wedrychowicz H."/>
        </authorList>
    </citation>
    <scope>NUCLEOTIDE SEQUENCE [LARGE SCALE GENOMIC DNA]</scope>
    <source>
        <strain evidence="2 3">LMG 26898</strain>
    </source>
</reference>
<sequence length="168" mass="18903">MISPISDISLLEKRLRVLEAESAVRHLLNRYMFLCDVPGPETRDSELGQLFCQDAVWQGVGSRYALKFGRIEGRKAIVAMLMSYLPPAPHFLSNMHFLSGEQISVDGFQAKGRWVMQQLSRYESGQSGSIVAALSVEFLWEADAWRISSFSTERVDAFRLENVQGASL</sequence>
<dbReference type="Gene3D" id="3.10.450.50">
    <property type="match status" value="1"/>
</dbReference>